<feature type="transmembrane region" description="Helical" evidence="1">
    <location>
        <begin position="339"/>
        <end position="360"/>
    </location>
</feature>
<accession>A0A7J7MT77</accession>
<evidence type="ECO:0000313" key="5">
    <source>
        <dbReference type="Proteomes" id="UP000541444"/>
    </source>
</evidence>
<name>A0A7J7MT77_9MAGN</name>
<feature type="signal peptide" evidence="2">
    <location>
        <begin position="1"/>
        <end position="23"/>
    </location>
</feature>
<dbReference type="InterPro" id="IPR056696">
    <property type="entry name" value="DUF7794"/>
</dbReference>
<keyword evidence="1" id="KW-0472">Membrane</keyword>
<protein>
    <recommendedName>
        <fullName evidence="3">DUF7794 domain-containing protein</fullName>
    </recommendedName>
</protein>
<evidence type="ECO:0000313" key="4">
    <source>
        <dbReference type="EMBL" id="KAF6158012.1"/>
    </source>
</evidence>
<evidence type="ECO:0000256" key="1">
    <source>
        <dbReference type="SAM" id="Phobius"/>
    </source>
</evidence>
<dbReference type="AlphaFoldDB" id="A0A7J7MT77"/>
<dbReference type="Proteomes" id="UP000541444">
    <property type="component" value="Unassembled WGS sequence"/>
</dbReference>
<evidence type="ECO:0000256" key="2">
    <source>
        <dbReference type="SAM" id="SignalP"/>
    </source>
</evidence>
<organism evidence="4 5">
    <name type="scientific">Kingdonia uniflora</name>
    <dbReference type="NCBI Taxonomy" id="39325"/>
    <lineage>
        <taxon>Eukaryota</taxon>
        <taxon>Viridiplantae</taxon>
        <taxon>Streptophyta</taxon>
        <taxon>Embryophyta</taxon>
        <taxon>Tracheophyta</taxon>
        <taxon>Spermatophyta</taxon>
        <taxon>Magnoliopsida</taxon>
        <taxon>Ranunculales</taxon>
        <taxon>Circaeasteraceae</taxon>
        <taxon>Kingdonia</taxon>
    </lineage>
</organism>
<dbReference type="PANTHER" id="PTHR37735:SF1">
    <property type="entry name" value="OS08G0567000 PROTEIN"/>
    <property type="match status" value="1"/>
</dbReference>
<dbReference type="EMBL" id="JACGCM010001242">
    <property type="protein sequence ID" value="KAF6158012.1"/>
    <property type="molecule type" value="Genomic_DNA"/>
</dbReference>
<dbReference type="OrthoDB" id="1928130at2759"/>
<feature type="chain" id="PRO_5029799148" description="DUF7794 domain-containing protein" evidence="2">
    <location>
        <begin position="24"/>
        <end position="377"/>
    </location>
</feature>
<dbReference type="PANTHER" id="PTHR37735">
    <property type="entry name" value="OS08G0567000 PROTEIN"/>
    <property type="match status" value="1"/>
</dbReference>
<comment type="caution">
    <text evidence="4">The sequence shown here is derived from an EMBL/GenBank/DDBJ whole genome shotgun (WGS) entry which is preliminary data.</text>
</comment>
<keyword evidence="1" id="KW-1133">Transmembrane helix</keyword>
<sequence>MDHLYTKLCLLVLMSAICFQTRAEVSSGSIAFLDNPNHRYLRMQSPDGSAEAGTMFLSDVGAAVSILLGFTPPASLSADSSFKLNEFLLPNPFNRPRAVFLLEVEGIEEQQLPLDYFGNSRAGNTFRSRVLLDSGKVDIQLPGGKEVSVISLEKSFGSDCDATCADTELLHLASALGGSYVSYALEPFSGVFTVMLPSGTTLSLHLSKKADRKFAVSLVSLIHSTRRASKRREEFSGNMQSQAEFVTGCFTGIKALQEQSGPGGAQQGMELLLTTLTMLFDSLQEAYKGQLVGAVLFKAESEPVFSVKYTSHPSSRLLEELTDIPDISALVERQLVRTVLAWATGIILLISTLLGIYFLVNMPITRDTLLYSNVKLD</sequence>
<proteinExistence type="predicted"/>
<dbReference type="Pfam" id="PF25070">
    <property type="entry name" value="DUF7794"/>
    <property type="match status" value="1"/>
</dbReference>
<reference evidence="4 5" key="1">
    <citation type="journal article" date="2020" name="IScience">
        <title>Genome Sequencing of the Endangered Kingdonia uniflora (Circaeasteraceae, Ranunculales) Reveals Potential Mechanisms of Evolutionary Specialization.</title>
        <authorList>
            <person name="Sun Y."/>
            <person name="Deng T."/>
            <person name="Zhang A."/>
            <person name="Moore M.J."/>
            <person name="Landis J.B."/>
            <person name="Lin N."/>
            <person name="Zhang H."/>
            <person name="Zhang X."/>
            <person name="Huang J."/>
            <person name="Zhang X."/>
            <person name="Sun H."/>
            <person name="Wang H."/>
        </authorList>
    </citation>
    <scope>NUCLEOTIDE SEQUENCE [LARGE SCALE GENOMIC DNA]</scope>
    <source>
        <strain evidence="4">TB1705</strain>
        <tissue evidence="4">Leaf</tissue>
    </source>
</reference>
<gene>
    <name evidence="4" type="ORF">GIB67_008141</name>
</gene>
<keyword evidence="5" id="KW-1185">Reference proteome</keyword>
<feature type="domain" description="DUF7794" evidence="3">
    <location>
        <begin position="27"/>
        <end position="298"/>
    </location>
</feature>
<evidence type="ECO:0000259" key="3">
    <source>
        <dbReference type="Pfam" id="PF25070"/>
    </source>
</evidence>
<keyword evidence="2" id="KW-0732">Signal</keyword>
<keyword evidence="1" id="KW-0812">Transmembrane</keyword>
<dbReference type="GO" id="GO:0012505">
    <property type="term" value="C:endomembrane system"/>
    <property type="evidence" value="ECO:0007669"/>
    <property type="project" value="TreeGrafter"/>
</dbReference>